<organism evidence="1 2">
    <name type="scientific">Dendrothele bispora (strain CBS 962.96)</name>
    <dbReference type="NCBI Taxonomy" id="1314807"/>
    <lineage>
        <taxon>Eukaryota</taxon>
        <taxon>Fungi</taxon>
        <taxon>Dikarya</taxon>
        <taxon>Basidiomycota</taxon>
        <taxon>Agaricomycotina</taxon>
        <taxon>Agaricomycetes</taxon>
        <taxon>Agaricomycetidae</taxon>
        <taxon>Agaricales</taxon>
        <taxon>Agaricales incertae sedis</taxon>
        <taxon>Dendrothele</taxon>
    </lineage>
</organism>
<dbReference type="AlphaFoldDB" id="A0A4V4HCK2"/>
<dbReference type="EMBL" id="ML179646">
    <property type="protein sequence ID" value="THU83695.1"/>
    <property type="molecule type" value="Genomic_DNA"/>
</dbReference>
<keyword evidence="2" id="KW-1185">Reference proteome</keyword>
<proteinExistence type="predicted"/>
<gene>
    <name evidence="1" type="ORF">K435DRAFT_807298</name>
</gene>
<protein>
    <submittedName>
        <fullName evidence="1">Uncharacterized protein</fullName>
    </submittedName>
</protein>
<accession>A0A4V4HCK2</accession>
<evidence type="ECO:0000313" key="1">
    <source>
        <dbReference type="EMBL" id="THU83695.1"/>
    </source>
</evidence>
<name>A0A4V4HCK2_DENBC</name>
<dbReference type="Proteomes" id="UP000297245">
    <property type="component" value="Unassembled WGS sequence"/>
</dbReference>
<reference evidence="1 2" key="1">
    <citation type="journal article" date="2019" name="Nat. Ecol. Evol.">
        <title>Megaphylogeny resolves global patterns of mushroom evolution.</title>
        <authorList>
            <person name="Varga T."/>
            <person name="Krizsan K."/>
            <person name="Foldi C."/>
            <person name="Dima B."/>
            <person name="Sanchez-Garcia M."/>
            <person name="Sanchez-Ramirez S."/>
            <person name="Szollosi G.J."/>
            <person name="Szarkandi J.G."/>
            <person name="Papp V."/>
            <person name="Albert L."/>
            <person name="Andreopoulos W."/>
            <person name="Angelini C."/>
            <person name="Antonin V."/>
            <person name="Barry K.W."/>
            <person name="Bougher N.L."/>
            <person name="Buchanan P."/>
            <person name="Buyck B."/>
            <person name="Bense V."/>
            <person name="Catcheside P."/>
            <person name="Chovatia M."/>
            <person name="Cooper J."/>
            <person name="Damon W."/>
            <person name="Desjardin D."/>
            <person name="Finy P."/>
            <person name="Geml J."/>
            <person name="Haridas S."/>
            <person name="Hughes K."/>
            <person name="Justo A."/>
            <person name="Karasinski D."/>
            <person name="Kautmanova I."/>
            <person name="Kiss B."/>
            <person name="Kocsube S."/>
            <person name="Kotiranta H."/>
            <person name="LaButti K.M."/>
            <person name="Lechner B.E."/>
            <person name="Liimatainen K."/>
            <person name="Lipzen A."/>
            <person name="Lukacs Z."/>
            <person name="Mihaltcheva S."/>
            <person name="Morgado L.N."/>
            <person name="Niskanen T."/>
            <person name="Noordeloos M.E."/>
            <person name="Ohm R.A."/>
            <person name="Ortiz-Santana B."/>
            <person name="Ovrebo C."/>
            <person name="Racz N."/>
            <person name="Riley R."/>
            <person name="Savchenko A."/>
            <person name="Shiryaev A."/>
            <person name="Soop K."/>
            <person name="Spirin V."/>
            <person name="Szebenyi C."/>
            <person name="Tomsovsky M."/>
            <person name="Tulloss R.E."/>
            <person name="Uehling J."/>
            <person name="Grigoriev I.V."/>
            <person name="Vagvolgyi C."/>
            <person name="Papp T."/>
            <person name="Martin F.M."/>
            <person name="Miettinen O."/>
            <person name="Hibbett D.S."/>
            <person name="Nagy L.G."/>
        </authorList>
    </citation>
    <scope>NUCLEOTIDE SEQUENCE [LARGE SCALE GENOMIC DNA]</scope>
    <source>
        <strain evidence="1 2">CBS 962.96</strain>
    </source>
</reference>
<evidence type="ECO:0000313" key="2">
    <source>
        <dbReference type="Proteomes" id="UP000297245"/>
    </source>
</evidence>
<sequence length="260" mass="29243">MNGPAQFRIQMENGSKDFSIYSDPNVHQFNLVTAQIDRSCRLGPLEIRKDRITESFSDTGHSVLLNVHMLSGLGRERHKTQDYSNTVSSSVQMLCGLDAGQLESINHAWERSLIFLELDYIATDTHVKNLDLPQWQPLYSYEIDLPVNWTIKSVYPPDLFYGSWGRQILVSIPDNGDTFRVISISAQQLFLVLGIRDSAPWADLVYSTSKTAEDIWESFRDGGPKSSPHLNRQASGSALGLVNFEIKSLLPIITNLKSVL</sequence>